<gene>
    <name evidence="2" type="ORF">HMPREF9432_00346</name>
</gene>
<feature type="compositionally biased region" description="Basic and acidic residues" evidence="1">
    <location>
        <begin position="1"/>
        <end position="11"/>
    </location>
</feature>
<sequence>MLRSKKSDVFQKHRPRSNINPLIQKSPHQEDGVYANSST</sequence>
<evidence type="ECO:0000313" key="3">
    <source>
        <dbReference type="Proteomes" id="UP000003175"/>
    </source>
</evidence>
<feature type="region of interest" description="Disordered" evidence="1">
    <location>
        <begin position="1"/>
        <end position="39"/>
    </location>
</feature>
<evidence type="ECO:0000313" key="2">
    <source>
        <dbReference type="EMBL" id="EHG25845.1"/>
    </source>
</evidence>
<reference evidence="2 3" key="1">
    <citation type="submission" date="2011-08" db="EMBL/GenBank/DDBJ databases">
        <title>The Genome Sequence of Selenomonas noxia F0398.</title>
        <authorList>
            <consortium name="The Broad Institute Genome Sequencing Platform"/>
            <person name="Earl A."/>
            <person name="Ward D."/>
            <person name="Feldgarden M."/>
            <person name="Gevers D."/>
            <person name="Izard J."/>
            <person name="Ganesan A."/>
            <person name="Blanton J.M."/>
            <person name="Baranova O.V."/>
            <person name="Tanner A.C."/>
            <person name="Dewhirst F.E."/>
            <person name="Young S.K."/>
            <person name="Zeng Q."/>
            <person name="Gargeya S."/>
            <person name="Fitzgerald M."/>
            <person name="Haas B."/>
            <person name="Abouelleil A."/>
            <person name="Alvarado L."/>
            <person name="Arachchi H.M."/>
            <person name="Berlin A."/>
            <person name="Brown A."/>
            <person name="Chapman S.B."/>
            <person name="Chen Z."/>
            <person name="Dunbar C."/>
            <person name="Freedman E."/>
            <person name="Gearin G."/>
            <person name="Gellesch M."/>
            <person name="Goldberg J."/>
            <person name="Griggs A."/>
            <person name="Gujja S."/>
            <person name="Heiman D."/>
            <person name="Howarth C."/>
            <person name="Larson L."/>
            <person name="Lui A."/>
            <person name="MacDonald P.J.P."/>
            <person name="Montmayeur A."/>
            <person name="Murphy C."/>
            <person name="Neiman D."/>
            <person name="Pearson M."/>
            <person name="Priest M."/>
            <person name="Roberts A."/>
            <person name="Saif S."/>
            <person name="Shea T."/>
            <person name="Shenoy N."/>
            <person name="Sisk P."/>
            <person name="Stolte C."/>
            <person name="Sykes S."/>
            <person name="Wortman J."/>
            <person name="Nusbaum C."/>
            <person name="Birren B."/>
        </authorList>
    </citation>
    <scope>NUCLEOTIDE SEQUENCE [LARGE SCALE GENOMIC DNA]</scope>
    <source>
        <strain evidence="2 3">F0398</strain>
    </source>
</reference>
<protein>
    <submittedName>
        <fullName evidence="2">Uncharacterized protein</fullName>
    </submittedName>
</protein>
<dbReference type="EMBL" id="ADGH01000003">
    <property type="protein sequence ID" value="EHG25845.1"/>
    <property type="molecule type" value="Genomic_DNA"/>
</dbReference>
<accession>A0ABN0DS55</accession>
<dbReference type="Proteomes" id="UP000003175">
    <property type="component" value="Unassembled WGS sequence"/>
</dbReference>
<organism evidence="2 3">
    <name type="scientific">Selenomonas noxia F0398</name>
    <dbReference type="NCBI Taxonomy" id="702437"/>
    <lineage>
        <taxon>Bacteria</taxon>
        <taxon>Bacillati</taxon>
        <taxon>Bacillota</taxon>
        <taxon>Negativicutes</taxon>
        <taxon>Selenomonadales</taxon>
        <taxon>Selenomonadaceae</taxon>
        <taxon>Selenomonas</taxon>
    </lineage>
</organism>
<evidence type="ECO:0000256" key="1">
    <source>
        <dbReference type="SAM" id="MobiDB-lite"/>
    </source>
</evidence>
<keyword evidence="3" id="KW-1185">Reference proteome</keyword>
<proteinExistence type="predicted"/>
<name>A0ABN0DS55_9FIRM</name>
<comment type="caution">
    <text evidence="2">The sequence shown here is derived from an EMBL/GenBank/DDBJ whole genome shotgun (WGS) entry which is preliminary data.</text>
</comment>